<dbReference type="AlphaFoldDB" id="F7R2Q6"/>
<name>F7R2Q6_9LACO</name>
<evidence type="ECO:0000313" key="2">
    <source>
        <dbReference type="Proteomes" id="UP000002971"/>
    </source>
</evidence>
<proteinExistence type="predicted"/>
<organism evidence="1 2">
    <name type="scientific">Ligilactobacillus ruminis SPM0211</name>
    <dbReference type="NCBI Taxonomy" id="1040964"/>
    <lineage>
        <taxon>Bacteria</taxon>
        <taxon>Bacillati</taxon>
        <taxon>Bacillota</taxon>
        <taxon>Bacilli</taxon>
        <taxon>Lactobacillales</taxon>
        <taxon>Lactobacillaceae</taxon>
        <taxon>Ligilactobacillus</taxon>
    </lineage>
</organism>
<comment type="caution">
    <text evidence="1">The sequence shown here is derived from an EMBL/GenBank/DDBJ whole genome shotgun (WGS) entry which is preliminary data.</text>
</comment>
<reference evidence="1 2" key="1">
    <citation type="journal article" date="2011" name="J. Bacteriol.">
        <title>Genome Sequence of Lactobacillus ruminis SPM0211, Isolated from a Fecal Sample from a Healthy Korean.</title>
        <authorList>
            <person name="Lee S."/>
            <person name="Cho Y.J."/>
            <person name="Lee A.H."/>
            <person name="Chun J."/>
            <person name="Ha N.J."/>
            <person name="Ko G."/>
        </authorList>
    </citation>
    <scope>NUCLEOTIDE SEQUENCE [LARGE SCALE GENOMIC DNA]</scope>
    <source>
        <strain evidence="1 2">SPM0211</strain>
    </source>
</reference>
<dbReference type="EMBL" id="AFOJ01000007">
    <property type="protein sequence ID" value="EGM50321.1"/>
    <property type="molecule type" value="Genomic_DNA"/>
</dbReference>
<protein>
    <submittedName>
        <fullName evidence="1">Uncharacterized protein</fullName>
    </submittedName>
</protein>
<gene>
    <name evidence="1" type="ORF">LRU_02003</name>
</gene>
<dbReference type="Proteomes" id="UP000002971">
    <property type="component" value="Unassembled WGS sequence"/>
</dbReference>
<sequence length="50" mass="5348">MLYKNEQILVYDGDLNKGFEAALKKSKKLVLSMAIAGAAFASTSAPKTTI</sequence>
<evidence type="ECO:0000313" key="1">
    <source>
        <dbReference type="EMBL" id="EGM50321.1"/>
    </source>
</evidence>
<accession>F7R2Q6</accession>